<keyword evidence="1" id="KW-1133">Transmembrane helix</keyword>
<sequence length="552" mass="58655">MDTLGMSHAVLGAAATVPTTQILRELLSQEMAGSLLWLRAVGEAILKLFGLDDPNALMAASQEDVERIKEANPQLKDAAFLVPALGRPKAFVMSGALLAPTGYTATDRTVVSLQMSPDFSGSPFYPESSGVTYGPESGNPETLSLHGVTVGGGFVESFAFGGQAPLNGQSGGDAQEMASPIEPLSLAKAVGISSAGPASAFTQFAHLADVTFLDPISNYWAVTSEQQPGPQRAMTYQLGDGGNVDNSGLLAALQRGATRLVWLINTQTAISTEAGFCSMTTAEQMGEVSDQLEFQLQANFGFVTKNQVGQFLSRNQVFAREELAPLLCELQALLRAGRPTMVKRRMAVLANDWWGIKSYTAVVIFVYADRCSNFEDLLPQDTKDELGQGALGKFANYPHYDVVFQNVGETTALLPQQVNLLAAQSEYGVRQNQQLFQTLLFCQVDTGGTCHIFSCSSSRNAACVNGHCVCDTQADMCAVDGACVSSLGTSMAAETLSAQWTGSGEALVEGTSTTFLLAGCVALAAICASLLAASGRLWRRRRMHIPQEPLLG</sequence>
<reference evidence="2" key="1">
    <citation type="submission" date="2021-01" db="EMBL/GenBank/DDBJ databases">
        <authorList>
            <person name="Corre E."/>
            <person name="Pelletier E."/>
            <person name="Niang G."/>
            <person name="Scheremetjew M."/>
            <person name="Finn R."/>
            <person name="Kale V."/>
            <person name="Holt S."/>
            <person name="Cochrane G."/>
            <person name="Meng A."/>
            <person name="Brown T."/>
            <person name="Cohen L."/>
        </authorList>
    </citation>
    <scope>NUCLEOTIDE SEQUENCE</scope>
    <source>
        <strain evidence="2">OF101</strain>
    </source>
</reference>
<dbReference type="EMBL" id="HBGE01022283">
    <property type="protein sequence ID" value="CAD9113135.1"/>
    <property type="molecule type" value="Transcribed_RNA"/>
</dbReference>
<name>A0A7S1LTP9_ALECA</name>
<proteinExistence type="predicted"/>
<feature type="transmembrane region" description="Helical" evidence="1">
    <location>
        <begin position="515"/>
        <end position="533"/>
    </location>
</feature>
<dbReference type="AlphaFoldDB" id="A0A7S1LTP9"/>
<gene>
    <name evidence="2" type="ORF">ACAT0790_LOCUS13500</name>
</gene>
<keyword evidence="1" id="KW-0812">Transmembrane</keyword>
<protein>
    <submittedName>
        <fullName evidence="2">Uncharacterized protein</fullName>
    </submittedName>
</protein>
<organism evidence="2">
    <name type="scientific">Alexandrium catenella</name>
    <name type="common">Red tide dinoflagellate</name>
    <name type="synonym">Gonyaulax catenella</name>
    <dbReference type="NCBI Taxonomy" id="2925"/>
    <lineage>
        <taxon>Eukaryota</taxon>
        <taxon>Sar</taxon>
        <taxon>Alveolata</taxon>
        <taxon>Dinophyceae</taxon>
        <taxon>Gonyaulacales</taxon>
        <taxon>Pyrocystaceae</taxon>
        <taxon>Alexandrium</taxon>
    </lineage>
</organism>
<evidence type="ECO:0000256" key="1">
    <source>
        <dbReference type="SAM" id="Phobius"/>
    </source>
</evidence>
<keyword evidence="1" id="KW-0472">Membrane</keyword>
<evidence type="ECO:0000313" key="2">
    <source>
        <dbReference type="EMBL" id="CAD9113135.1"/>
    </source>
</evidence>
<accession>A0A7S1LTP9</accession>